<dbReference type="InterPro" id="IPR029033">
    <property type="entry name" value="His_PPase_superfam"/>
</dbReference>
<dbReference type="InterPro" id="IPR000560">
    <property type="entry name" value="His_Pase_clade-2"/>
</dbReference>
<organism evidence="4 5">
    <name type="scientific">Trichodelitschia bisporula</name>
    <dbReference type="NCBI Taxonomy" id="703511"/>
    <lineage>
        <taxon>Eukaryota</taxon>
        <taxon>Fungi</taxon>
        <taxon>Dikarya</taxon>
        <taxon>Ascomycota</taxon>
        <taxon>Pezizomycotina</taxon>
        <taxon>Dothideomycetes</taxon>
        <taxon>Dothideomycetes incertae sedis</taxon>
        <taxon>Phaeotrichales</taxon>
        <taxon>Phaeotrichaceae</taxon>
        <taxon>Trichodelitschia</taxon>
    </lineage>
</organism>
<evidence type="ECO:0000256" key="2">
    <source>
        <dbReference type="SAM" id="Phobius"/>
    </source>
</evidence>
<reference evidence="4" key="1">
    <citation type="journal article" date="2020" name="Stud. Mycol.">
        <title>101 Dothideomycetes genomes: a test case for predicting lifestyles and emergence of pathogens.</title>
        <authorList>
            <person name="Haridas S."/>
            <person name="Albert R."/>
            <person name="Binder M."/>
            <person name="Bloem J."/>
            <person name="Labutti K."/>
            <person name="Salamov A."/>
            <person name="Andreopoulos B."/>
            <person name="Baker S."/>
            <person name="Barry K."/>
            <person name="Bills G."/>
            <person name="Bluhm B."/>
            <person name="Cannon C."/>
            <person name="Castanera R."/>
            <person name="Culley D."/>
            <person name="Daum C."/>
            <person name="Ezra D."/>
            <person name="Gonzalez J."/>
            <person name="Henrissat B."/>
            <person name="Kuo A."/>
            <person name="Liang C."/>
            <person name="Lipzen A."/>
            <person name="Lutzoni F."/>
            <person name="Magnuson J."/>
            <person name="Mondo S."/>
            <person name="Nolan M."/>
            <person name="Ohm R."/>
            <person name="Pangilinan J."/>
            <person name="Park H.-J."/>
            <person name="Ramirez L."/>
            <person name="Alfaro M."/>
            <person name="Sun H."/>
            <person name="Tritt A."/>
            <person name="Yoshinaga Y."/>
            <person name="Zwiers L.-H."/>
            <person name="Turgeon B."/>
            <person name="Goodwin S."/>
            <person name="Spatafora J."/>
            <person name="Crous P."/>
            <person name="Grigoriev I."/>
        </authorList>
    </citation>
    <scope>NUCLEOTIDE SEQUENCE</scope>
    <source>
        <strain evidence="4">CBS 262.69</strain>
    </source>
</reference>
<proteinExistence type="inferred from homology"/>
<keyword evidence="2" id="KW-1133">Transmembrane helix</keyword>
<dbReference type="Pfam" id="PF00328">
    <property type="entry name" value="His_Phos_2"/>
    <property type="match status" value="1"/>
</dbReference>
<dbReference type="SUPFAM" id="SSF53254">
    <property type="entry name" value="Phosphoglycerate mutase-like"/>
    <property type="match status" value="1"/>
</dbReference>
<evidence type="ECO:0000256" key="1">
    <source>
        <dbReference type="ARBA" id="ARBA00005375"/>
    </source>
</evidence>
<protein>
    <submittedName>
        <fullName evidence="4">Phosphoglycerate mutase-like protein</fullName>
    </submittedName>
</protein>
<feature type="chain" id="PRO_5026049703" evidence="3">
    <location>
        <begin position="19"/>
        <end position="467"/>
    </location>
</feature>
<feature type="transmembrane region" description="Helical" evidence="2">
    <location>
        <begin position="416"/>
        <end position="449"/>
    </location>
</feature>
<dbReference type="EMBL" id="ML996688">
    <property type="protein sequence ID" value="KAF2404204.1"/>
    <property type="molecule type" value="Genomic_DNA"/>
</dbReference>
<keyword evidence="5" id="KW-1185">Reference proteome</keyword>
<evidence type="ECO:0000313" key="4">
    <source>
        <dbReference type="EMBL" id="KAF2404204.1"/>
    </source>
</evidence>
<dbReference type="InterPro" id="IPR050645">
    <property type="entry name" value="Histidine_acid_phosphatase"/>
</dbReference>
<accession>A0A6G1I7P7</accession>
<dbReference type="PANTHER" id="PTHR11567:SF142">
    <property type="entry name" value="PHOSPHOGLYCERATE MUTASE-LIKE PROTEIN"/>
    <property type="match status" value="1"/>
</dbReference>
<dbReference type="AlphaFoldDB" id="A0A6G1I7P7"/>
<keyword evidence="3" id="KW-0732">Signal</keyword>
<feature type="signal peptide" evidence="3">
    <location>
        <begin position="1"/>
        <end position="18"/>
    </location>
</feature>
<keyword evidence="2" id="KW-0812">Transmembrane</keyword>
<dbReference type="Proteomes" id="UP000799640">
    <property type="component" value="Unassembled WGS sequence"/>
</dbReference>
<dbReference type="PANTHER" id="PTHR11567">
    <property type="entry name" value="ACID PHOSPHATASE-RELATED"/>
    <property type="match status" value="1"/>
</dbReference>
<gene>
    <name evidence="4" type="ORF">EJ06DRAFT_526295</name>
</gene>
<dbReference type="Gene3D" id="3.40.50.1240">
    <property type="entry name" value="Phosphoglycerate mutase-like"/>
    <property type="match status" value="1"/>
</dbReference>
<name>A0A6G1I7P7_9PEZI</name>
<dbReference type="GO" id="GO:0016791">
    <property type="term" value="F:phosphatase activity"/>
    <property type="evidence" value="ECO:0007669"/>
    <property type="project" value="TreeGrafter"/>
</dbReference>
<dbReference type="OrthoDB" id="258392at2759"/>
<evidence type="ECO:0000313" key="5">
    <source>
        <dbReference type="Proteomes" id="UP000799640"/>
    </source>
</evidence>
<sequence length="467" mass="49537">MHRVSQLLLLASLPLSLADETVYGAYIFHRHGDRTPKSLPPTRLTSLGYTQVYTAGQYFRERYVSSNATLKVAGLEPDVVNQAQIAVSAPLDTVLENSAYAFLQGLYPPSESKETLRNGTVVQAPMGGYQLIPVTEVSAGAGSEDNPWLQDASGCLGATTSSNSYFFSAEYAGKLKQTKEFYSSLVPVVNDTFAKDYVTFKNGYTVFDLINVATIHNTSIPSANLLTPQTLYQLRTLADAHEWGLAYNASDNMRAMPGMLLAAEILSAFNSTVISKGKSKLNIQFGAYATFLSFFGLADLPAASVDFTGLPDYASAMLFELFAPNGSSPSPQAEDLRVRFLFKNGTAGEGAPPVAFPLFGGSEMDVSYPVFVEKLSKFAVTTTEDWCSKCRNTAGVCAGASVAGTKSAKQDKKGGISAAIGGVIGAMVTLAVVLGLLALVMLVGGLTVVKKHKAPKGVQAGSGELKA</sequence>
<dbReference type="CDD" id="cd07061">
    <property type="entry name" value="HP_HAP_like"/>
    <property type="match status" value="1"/>
</dbReference>
<evidence type="ECO:0000256" key="3">
    <source>
        <dbReference type="SAM" id="SignalP"/>
    </source>
</evidence>
<keyword evidence="2" id="KW-0472">Membrane</keyword>
<comment type="similarity">
    <text evidence="1">Belongs to the histidine acid phosphatase family.</text>
</comment>